<accession>A0A4R1KYB7</accession>
<evidence type="ECO:0000256" key="1">
    <source>
        <dbReference type="ARBA" id="ARBA00022670"/>
    </source>
</evidence>
<sequence>MDLSEQKLDWTALQPHLAQLPVETQKVSFLDLQWRACSAIAQFLKNSHRSLLVLKADDQSEYASEVENWVKLQQAPLQVSGVQYVVEQGDSFSFAQIHIEPAQSVQDNFAAKKTVATALYFDQSSLFGSIRIHPMSHDIQLNAGLVHQLNNGVLILSVNQLLTHFDCWERLKHVLVTKQFDWYSAHPFKALPCEIPSYPLNVKVLLLGNREELATLNELVPDLYHLADYSEIESYIAVGKEPQQQAWQQYVQSFAWQHQFPHLTQDGLDKLYQWLVRESESRVLINSSPLILTQILSGVSLLSNNKDEISAVDVEQYFQQKLVQQGFLREQAYADIFYHQVYIETDHEAVGQINGLSVVEFTGMPMSFGEPSRISCIVQFGDGEIVDIERKSELAGNVHGKGMMIAQNCLANILDLPSQLPFSASLVFEQSYGEIDGDSASLAAFLVLASALSDLPVPQSIAVTGSIDQFGLVHSIGGVNDKIEGFFAICQSRGLTGKQGVIIPQSCLYQLSLTDDVVTAVKNNQFFIWTVNDVFEACEILFDRPLVVDEQTDKAEKVTIAQLIAKRIEQYAEQHHSIPFWLKWFAKK</sequence>
<dbReference type="InterPro" id="IPR027065">
    <property type="entry name" value="Lon_Prtase"/>
</dbReference>
<dbReference type="EC" id="3.4.21.53" evidence="2"/>
<dbReference type="PANTHER" id="PTHR10046">
    <property type="entry name" value="ATP DEPENDENT LON PROTEASE FAMILY MEMBER"/>
    <property type="match status" value="1"/>
</dbReference>
<dbReference type="Pfam" id="PF13654">
    <property type="entry name" value="AAA_32"/>
    <property type="match status" value="1"/>
</dbReference>
<dbReference type="AlphaFoldDB" id="A0A4R1KYB7"/>
<dbReference type="GO" id="GO:0030163">
    <property type="term" value="P:protein catabolic process"/>
    <property type="evidence" value="ECO:0007669"/>
    <property type="project" value="InterPro"/>
</dbReference>
<feature type="active site" evidence="2">
    <location>
        <position position="439"/>
    </location>
</feature>
<keyword evidence="1 2" id="KW-0645">Protease</keyword>
<dbReference type="Proteomes" id="UP000295496">
    <property type="component" value="Unassembled WGS sequence"/>
</dbReference>
<dbReference type="Gene3D" id="3.30.230.10">
    <property type="match status" value="1"/>
</dbReference>
<keyword evidence="5" id="KW-1185">Reference proteome</keyword>
<dbReference type="PRINTS" id="PR00830">
    <property type="entry name" value="ENDOLAPTASE"/>
</dbReference>
<dbReference type="InterPro" id="IPR020568">
    <property type="entry name" value="Ribosomal_Su5_D2-typ_SF"/>
</dbReference>
<keyword evidence="2" id="KW-0720">Serine protease</keyword>
<name>A0A4R1KYB7_9PAST</name>
<proteinExistence type="inferred from homology"/>
<evidence type="ECO:0000313" key="5">
    <source>
        <dbReference type="Proteomes" id="UP000295496"/>
    </source>
</evidence>
<dbReference type="SUPFAM" id="SSF54211">
    <property type="entry name" value="Ribosomal protein S5 domain 2-like"/>
    <property type="match status" value="1"/>
</dbReference>
<feature type="domain" description="Lon proteolytic" evidence="3">
    <location>
        <begin position="347"/>
        <end position="544"/>
    </location>
</feature>
<organism evidence="4 5">
    <name type="scientific">Lonepinella koalarum</name>
    <dbReference type="NCBI Taxonomy" id="53417"/>
    <lineage>
        <taxon>Bacteria</taxon>
        <taxon>Pseudomonadati</taxon>
        <taxon>Pseudomonadota</taxon>
        <taxon>Gammaproteobacteria</taxon>
        <taxon>Pasteurellales</taxon>
        <taxon>Pasteurellaceae</taxon>
        <taxon>Lonepinella</taxon>
    </lineage>
</organism>
<dbReference type="OrthoDB" id="9758568at2"/>
<dbReference type="Pfam" id="PF05362">
    <property type="entry name" value="Lon_C"/>
    <property type="match status" value="1"/>
</dbReference>
<dbReference type="InterPro" id="IPR014721">
    <property type="entry name" value="Ribsml_uS5_D2-typ_fold_subgr"/>
</dbReference>
<dbReference type="GO" id="GO:0006508">
    <property type="term" value="P:proteolysis"/>
    <property type="evidence" value="ECO:0007669"/>
    <property type="project" value="UniProtKB-KW"/>
</dbReference>
<protein>
    <recommendedName>
        <fullName evidence="2">endopeptidase La</fullName>
        <ecNumber evidence="2">3.4.21.53</ecNumber>
    </recommendedName>
</protein>
<dbReference type="Gene3D" id="3.40.50.300">
    <property type="entry name" value="P-loop containing nucleotide triphosphate hydrolases"/>
    <property type="match status" value="1"/>
</dbReference>
<evidence type="ECO:0000256" key="2">
    <source>
        <dbReference type="PROSITE-ProRule" id="PRU01122"/>
    </source>
</evidence>
<dbReference type="GO" id="GO:0005524">
    <property type="term" value="F:ATP binding"/>
    <property type="evidence" value="ECO:0007669"/>
    <property type="project" value="InterPro"/>
</dbReference>
<dbReference type="InterPro" id="IPR041699">
    <property type="entry name" value="AAA_32"/>
</dbReference>
<dbReference type="GO" id="GO:0004176">
    <property type="term" value="F:ATP-dependent peptidase activity"/>
    <property type="evidence" value="ECO:0007669"/>
    <property type="project" value="UniProtKB-UniRule"/>
</dbReference>
<dbReference type="PROSITE" id="PS51786">
    <property type="entry name" value="LON_PROTEOLYTIC"/>
    <property type="match status" value="1"/>
</dbReference>
<dbReference type="InterPro" id="IPR008269">
    <property type="entry name" value="Lon_proteolytic"/>
</dbReference>
<dbReference type="EMBL" id="SMGJ01000002">
    <property type="protein sequence ID" value="TCK70424.1"/>
    <property type="molecule type" value="Genomic_DNA"/>
</dbReference>
<keyword evidence="2" id="KW-0378">Hydrolase</keyword>
<comment type="similarity">
    <text evidence="2">Belongs to the peptidase S16 family.</text>
</comment>
<evidence type="ECO:0000313" key="4">
    <source>
        <dbReference type="EMBL" id="TCK70424.1"/>
    </source>
</evidence>
<comment type="caution">
    <text evidence="4">The sequence shown here is derived from an EMBL/GenBank/DDBJ whole genome shotgun (WGS) entry which is preliminary data.</text>
</comment>
<comment type="catalytic activity">
    <reaction evidence="2">
        <text>Hydrolysis of proteins in presence of ATP.</text>
        <dbReference type="EC" id="3.4.21.53"/>
    </reaction>
</comment>
<dbReference type="InterPro" id="IPR027417">
    <property type="entry name" value="P-loop_NTPase"/>
</dbReference>
<evidence type="ECO:0000259" key="3">
    <source>
        <dbReference type="PROSITE" id="PS51786"/>
    </source>
</evidence>
<feature type="active site" evidence="2">
    <location>
        <position position="482"/>
    </location>
</feature>
<gene>
    <name evidence="4" type="ORF">EV692_0696</name>
</gene>
<dbReference type="GO" id="GO:0004252">
    <property type="term" value="F:serine-type endopeptidase activity"/>
    <property type="evidence" value="ECO:0007669"/>
    <property type="project" value="UniProtKB-UniRule"/>
</dbReference>
<dbReference type="RefSeq" id="WP_132300584.1">
    <property type="nucleotide sequence ID" value="NZ_CP170642.1"/>
</dbReference>
<reference evidence="4 5" key="1">
    <citation type="submission" date="2019-03" db="EMBL/GenBank/DDBJ databases">
        <title>Genomic Encyclopedia of Type Strains, Phase IV (KMG-IV): sequencing the most valuable type-strain genomes for metagenomic binning, comparative biology and taxonomic classification.</title>
        <authorList>
            <person name="Goeker M."/>
        </authorList>
    </citation>
    <scope>NUCLEOTIDE SEQUENCE [LARGE SCALE GENOMIC DNA]</scope>
    <source>
        <strain evidence="4 5">DSM 10053</strain>
    </source>
</reference>